<gene>
    <name evidence="14" type="ORF">GSCOC_T00027586001</name>
</gene>
<feature type="domain" description="DNA2/NAM7 helicase helicase" evidence="11">
    <location>
        <begin position="396"/>
        <end position="489"/>
    </location>
</feature>
<evidence type="ECO:0000313" key="15">
    <source>
        <dbReference type="Proteomes" id="UP000295252"/>
    </source>
</evidence>
<dbReference type="CDD" id="cd18038">
    <property type="entry name" value="DEXXQc_Helz-like"/>
    <property type="match status" value="1"/>
</dbReference>
<name>A0A068UJ65_COFCA</name>
<dbReference type="GO" id="GO:0032574">
    <property type="term" value="F:5'-3' RNA helicase activity"/>
    <property type="evidence" value="ECO:0007669"/>
    <property type="project" value="InterPro"/>
</dbReference>
<dbReference type="PhylomeDB" id="A0A068UJ65"/>
<feature type="domain" description="DNA2/NAM7 helicase helicase" evidence="11">
    <location>
        <begin position="515"/>
        <end position="584"/>
    </location>
</feature>
<dbReference type="GO" id="GO:0005737">
    <property type="term" value="C:cytoplasm"/>
    <property type="evidence" value="ECO:0007669"/>
    <property type="project" value="UniProtKB-SubCell"/>
</dbReference>
<evidence type="ECO:0000256" key="10">
    <source>
        <dbReference type="ARBA" id="ARBA00047984"/>
    </source>
</evidence>
<protein>
    <recommendedName>
        <fullName evidence="3">RNA helicase</fullName>
        <ecNumber evidence="3">3.6.4.13</ecNumber>
    </recommendedName>
</protein>
<accession>A0A068UJ65</accession>
<evidence type="ECO:0000256" key="5">
    <source>
        <dbReference type="ARBA" id="ARBA00022741"/>
    </source>
</evidence>
<keyword evidence="6" id="KW-0378">Hydrolase</keyword>
<evidence type="ECO:0000259" key="12">
    <source>
        <dbReference type="Pfam" id="PF13087"/>
    </source>
</evidence>
<dbReference type="GO" id="GO:0031047">
    <property type="term" value="P:regulatory ncRNA-mediated gene silencing"/>
    <property type="evidence" value="ECO:0007669"/>
    <property type="project" value="UniProtKB-KW"/>
</dbReference>
<reference evidence="15" key="1">
    <citation type="journal article" date="2014" name="Science">
        <title>The coffee genome provides insight into the convergent evolution of caffeine biosynthesis.</title>
        <authorList>
            <person name="Denoeud F."/>
            <person name="Carretero-Paulet L."/>
            <person name="Dereeper A."/>
            <person name="Droc G."/>
            <person name="Guyot R."/>
            <person name="Pietrella M."/>
            <person name="Zheng C."/>
            <person name="Alberti A."/>
            <person name="Anthony F."/>
            <person name="Aprea G."/>
            <person name="Aury J.M."/>
            <person name="Bento P."/>
            <person name="Bernard M."/>
            <person name="Bocs S."/>
            <person name="Campa C."/>
            <person name="Cenci A."/>
            <person name="Combes M.C."/>
            <person name="Crouzillat D."/>
            <person name="Da Silva C."/>
            <person name="Daddiego L."/>
            <person name="De Bellis F."/>
            <person name="Dussert S."/>
            <person name="Garsmeur O."/>
            <person name="Gayraud T."/>
            <person name="Guignon V."/>
            <person name="Jahn K."/>
            <person name="Jamilloux V."/>
            <person name="Joet T."/>
            <person name="Labadie K."/>
            <person name="Lan T."/>
            <person name="Leclercq J."/>
            <person name="Lepelley M."/>
            <person name="Leroy T."/>
            <person name="Li L.T."/>
            <person name="Librado P."/>
            <person name="Lopez L."/>
            <person name="Munoz A."/>
            <person name="Noel B."/>
            <person name="Pallavicini A."/>
            <person name="Perrotta G."/>
            <person name="Poncet V."/>
            <person name="Pot D."/>
            <person name="Priyono X."/>
            <person name="Rigoreau M."/>
            <person name="Rouard M."/>
            <person name="Rozas J."/>
            <person name="Tranchant-Dubreuil C."/>
            <person name="VanBuren R."/>
            <person name="Zhang Q."/>
            <person name="Andrade A.C."/>
            <person name="Argout X."/>
            <person name="Bertrand B."/>
            <person name="de Kochko A."/>
            <person name="Graziosi G."/>
            <person name="Henry R.J."/>
            <person name="Jayarama X."/>
            <person name="Ming R."/>
            <person name="Nagai C."/>
            <person name="Rounsley S."/>
            <person name="Sankoff D."/>
            <person name="Giuliano G."/>
            <person name="Albert V.A."/>
            <person name="Wincker P."/>
            <person name="Lashermes P."/>
        </authorList>
    </citation>
    <scope>NUCLEOTIDE SEQUENCE [LARGE SCALE GENOMIC DNA]</scope>
    <source>
        <strain evidence="15">cv. DH200-94</strain>
    </source>
</reference>
<keyword evidence="5" id="KW-0547">Nucleotide-binding</keyword>
<evidence type="ECO:0000256" key="8">
    <source>
        <dbReference type="ARBA" id="ARBA00022840"/>
    </source>
</evidence>
<dbReference type="Pfam" id="PF21634">
    <property type="entry name" value="MOV-10_beta-barrel"/>
    <property type="match status" value="1"/>
</dbReference>
<keyword evidence="15" id="KW-1185">Reference proteome</keyword>
<dbReference type="PANTHER" id="PTHR45418">
    <property type="entry name" value="CANCER/TESTIS ANTIGEN 55"/>
    <property type="match status" value="1"/>
</dbReference>
<dbReference type="Pfam" id="PF13087">
    <property type="entry name" value="AAA_12"/>
    <property type="match status" value="1"/>
</dbReference>
<organism evidence="14 15">
    <name type="scientific">Coffea canephora</name>
    <name type="common">Robusta coffee</name>
    <dbReference type="NCBI Taxonomy" id="49390"/>
    <lineage>
        <taxon>Eukaryota</taxon>
        <taxon>Viridiplantae</taxon>
        <taxon>Streptophyta</taxon>
        <taxon>Embryophyta</taxon>
        <taxon>Tracheophyta</taxon>
        <taxon>Spermatophyta</taxon>
        <taxon>Magnoliopsida</taxon>
        <taxon>eudicotyledons</taxon>
        <taxon>Gunneridae</taxon>
        <taxon>Pentapetalae</taxon>
        <taxon>asterids</taxon>
        <taxon>lamiids</taxon>
        <taxon>Gentianales</taxon>
        <taxon>Rubiaceae</taxon>
        <taxon>Ixoroideae</taxon>
        <taxon>Gardenieae complex</taxon>
        <taxon>Bertiereae - Coffeeae clade</taxon>
        <taxon>Coffeeae</taxon>
        <taxon>Coffea</taxon>
    </lineage>
</organism>
<evidence type="ECO:0000256" key="6">
    <source>
        <dbReference type="ARBA" id="ARBA00022801"/>
    </source>
</evidence>
<dbReference type="OrthoDB" id="6513042at2759"/>
<dbReference type="Proteomes" id="UP000295252">
    <property type="component" value="Chromosome IV"/>
</dbReference>
<evidence type="ECO:0000256" key="1">
    <source>
        <dbReference type="ARBA" id="ARBA00004496"/>
    </source>
</evidence>
<dbReference type="InterPro" id="IPR041679">
    <property type="entry name" value="DNA2/NAM7-like_C"/>
</dbReference>
<evidence type="ECO:0000256" key="7">
    <source>
        <dbReference type="ARBA" id="ARBA00022806"/>
    </source>
</evidence>
<dbReference type="Gene3D" id="3.40.50.300">
    <property type="entry name" value="P-loop containing nucleotide triphosphate hydrolases"/>
    <property type="match status" value="3"/>
</dbReference>
<keyword evidence="7" id="KW-0347">Helicase</keyword>
<dbReference type="InterPro" id="IPR047187">
    <property type="entry name" value="SF1_C_Upf1"/>
</dbReference>
<evidence type="ECO:0000256" key="3">
    <source>
        <dbReference type="ARBA" id="ARBA00012552"/>
    </source>
</evidence>
<keyword evidence="4" id="KW-0963">Cytoplasm</keyword>
<dbReference type="PANTHER" id="PTHR45418:SF1">
    <property type="entry name" value="CANCER_TESTIS ANTIGEN 55"/>
    <property type="match status" value="1"/>
</dbReference>
<dbReference type="InterPro" id="IPR027417">
    <property type="entry name" value="P-loop_NTPase"/>
</dbReference>
<evidence type="ECO:0000256" key="4">
    <source>
        <dbReference type="ARBA" id="ARBA00022490"/>
    </source>
</evidence>
<dbReference type="EC" id="3.6.4.13" evidence="3"/>
<dbReference type="GO" id="GO:0016787">
    <property type="term" value="F:hydrolase activity"/>
    <property type="evidence" value="ECO:0007669"/>
    <property type="project" value="UniProtKB-KW"/>
</dbReference>
<dbReference type="InParanoid" id="A0A068UJ65"/>
<dbReference type="EMBL" id="HG739118">
    <property type="protein sequence ID" value="CDP08590.1"/>
    <property type="molecule type" value="Genomic_DNA"/>
</dbReference>
<sequence length="837" mass="95591">MSRVQKVNRNDECSVIGDKGEISFIDFELDGPVCSDDQNEEDPVIISTPFPFTRGKPRSAFVGETSYDAVTITNTTREPVPLWGVKIFGSNPADSFTISLLKPPSMDSDDEYIKRFLEGFSLEDRTLQPEKTLTIWLSCKPKDIGLHTSIVHFDVGDERIERVIFLLAEDKVSQSLASRKSYAKYQRNRQSTSETFARYPAKRSSRGWKYKLRQFEMPEGTRKLLEDKQIPAVILENLTKENYASYFGTLLYMEELHLEKEMRNYDMRTVELRRRKGNLMAIEVPGLAERRPSLVHGDFVFVGPAYQQRNGLNFQYQGSIYRIEADEVLLKFGKDFHMQNHPGSFYNIWFTFNRINLQRLHQAVESAQYLDIDFLFPSQLKEQSSNGMPVTPFTSLNQQQLQAVEKILSSEGAPPYVIHGPPGTGKTVTLVEAILQLYTTRKNTRILVCAASNSAADYILEKLVLNGIVEVKDKEIFRLNATSRQYEDVRPDCIRFCYFEDSIFKCPPLEALMCYRIIISTYMSSSLLYAEGISCGHFSHIFLDEAGQVSEPETMVPMSNLCQRETTVVLAGDPKQLGPVVFSRNAMTYGLGKSYLERLFECNCYSHGDPNFITKLVSNYRCHPAILQLPSKLFYEGELLACKEDTSSAKSWLGILPRGEFPILFVGIQGCDEREGYNPSWFNRIEASKVVNLIIKLRALPDLREGDIGVITPYRQQVVKIINVLESEDIFGIKVGSVEQFQGQEKEVIIISTVRSTSRHNEHDKTFSLGFLSNPRRFNVALTRAKSLLVIVGNPHIISKDFYWHKLLWYCKDNNSYQGCPLSERELDMVEDLEPEH</sequence>
<keyword evidence="8" id="KW-0067">ATP-binding</keyword>
<dbReference type="InterPro" id="IPR026122">
    <property type="entry name" value="MOV-10/SDE3_DEXXQ/H-box"/>
</dbReference>
<dbReference type="GO" id="GO:0005524">
    <property type="term" value="F:ATP binding"/>
    <property type="evidence" value="ECO:0007669"/>
    <property type="project" value="UniProtKB-KW"/>
</dbReference>
<dbReference type="InterPro" id="IPR049080">
    <property type="entry name" value="MOV-10-like_beta-barrel"/>
</dbReference>
<comment type="similarity">
    <text evidence="2">Belongs to the DNA2/NAM7 helicase family. SDE3 subfamily.</text>
</comment>
<dbReference type="SUPFAM" id="SSF52540">
    <property type="entry name" value="P-loop containing nucleoside triphosphate hydrolases"/>
    <property type="match status" value="1"/>
</dbReference>
<evidence type="ECO:0000256" key="9">
    <source>
        <dbReference type="ARBA" id="ARBA00023158"/>
    </source>
</evidence>
<dbReference type="InterPro" id="IPR041677">
    <property type="entry name" value="DNA2/NAM7_AAA_11"/>
</dbReference>
<dbReference type="CDD" id="cd18808">
    <property type="entry name" value="SF1_C_Upf1"/>
    <property type="match status" value="1"/>
</dbReference>
<dbReference type="AlphaFoldDB" id="A0A068UJ65"/>
<dbReference type="GO" id="GO:0003723">
    <property type="term" value="F:RNA binding"/>
    <property type="evidence" value="ECO:0007669"/>
    <property type="project" value="InterPro"/>
</dbReference>
<feature type="domain" description="DNA2/NAM7 helicase-like C-terminal" evidence="12">
    <location>
        <begin position="592"/>
        <end position="795"/>
    </location>
</feature>
<comment type="subcellular location">
    <subcellularLocation>
        <location evidence="1">Cytoplasm</location>
    </subcellularLocation>
</comment>
<evidence type="ECO:0000259" key="13">
    <source>
        <dbReference type="Pfam" id="PF21634"/>
    </source>
</evidence>
<dbReference type="FunFam" id="3.40.50.300:FF:001468">
    <property type="entry name" value="Probable RNA helicase SDE3"/>
    <property type="match status" value="1"/>
</dbReference>
<dbReference type="Gramene" id="CDP08590">
    <property type="protein sequence ID" value="CDP08590"/>
    <property type="gene ID" value="GSCOC_T00027586001"/>
</dbReference>
<dbReference type="STRING" id="49390.A0A068UJ65"/>
<comment type="catalytic activity">
    <reaction evidence="10">
        <text>ATP + H2O = ADP + phosphate + H(+)</text>
        <dbReference type="Rhea" id="RHEA:13065"/>
        <dbReference type="ChEBI" id="CHEBI:15377"/>
        <dbReference type="ChEBI" id="CHEBI:15378"/>
        <dbReference type="ChEBI" id="CHEBI:30616"/>
        <dbReference type="ChEBI" id="CHEBI:43474"/>
        <dbReference type="ChEBI" id="CHEBI:456216"/>
        <dbReference type="EC" id="3.6.4.13"/>
    </reaction>
</comment>
<keyword evidence="9" id="KW-0943">RNA-mediated gene silencing</keyword>
<dbReference type="OMA" id="FRCNAIF"/>
<dbReference type="FunFam" id="3.40.50.300:FF:001295">
    <property type="entry name" value="Probable RNA helicase SDE3"/>
    <property type="match status" value="1"/>
</dbReference>
<evidence type="ECO:0000313" key="14">
    <source>
        <dbReference type="EMBL" id="CDP08590.1"/>
    </source>
</evidence>
<feature type="domain" description="Helicase MOV-10-like beta-barrel" evidence="13">
    <location>
        <begin position="265"/>
        <end position="350"/>
    </location>
</feature>
<evidence type="ECO:0000259" key="11">
    <source>
        <dbReference type="Pfam" id="PF13086"/>
    </source>
</evidence>
<proteinExistence type="inferred from homology"/>
<evidence type="ECO:0000256" key="2">
    <source>
        <dbReference type="ARBA" id="ARBA00005601"/>
    </source>
</evidence>
<dbReference type="Pfam" id="PF13086">
    <property type="entry name" value="AAA_11"/>
    <property type="match status" value="2"/>
</dbReference>